<evidence type="ECO:0000313" key="2">
    <source>
        <dbReference type="EMBL" id="BBD99645.1"/>
    </source>
</evidence>
<dbReference type="Pfam" id="PF01575">
    <property type="entry name" value="MaoC_dehydratas"/>
    <property type="match status" value="1"/>
</dbReference>
<keyword evidence="3" id="KW-1185">Reference proteome</keyword>
<dbReference type="InterPro" id="IPR002539">
    <property type="entry name" value="MaoC-like_dom"/>
</dbReference>
<gene>
    <name evidence="2" type="ORF">SAMIE_1031460</name>
</gene>
<dbReference type="KEGG" id="sami:SAMIE_1031460"/>
<dbReference type="Proteomes" id="UP000279959">
    <property type="component" value="Chromosome"/>
</dbReference>
<feature type="domain" description="MaoC-like" evidence="1">
    <location>
        <begin position="26"/>
        <end position="121"/>
    </location>
</feature>
<dbReference type="EMBL" id="AP018664">
    <property type="protein sequence ID" value="BBD99645.1"/>
    <property type="molecule type" value="Genomic_DNA"/>
</dbReference>
<protein>
    <recommendedName>
        <fullName evidence="1">MaoC-like domain-containing protein</fullName>
    </recommendedName>
</protein>
<sequence length="160" mass="17702">MIETAADGTYFEDIEVGPVQVSSSVIFERDAIIAFARQWDPLPVHLDDNAARAAGFDGLTASGTHMLAVKQRLLHEFDLGPTVIASFGSDETRYHAPARPGDVVELHFSWVSKRSSKSRPSCGIAQHLSELRRIDGVLLLSILDTILIRRRVTEEVYRAS</sequence>
<evidence type="ECO:0000259" key="1">
    <source>
        <dbReference type="Pfam" id="PF01575"/>
    </source>
</evidence>
<dbReference type="Gene3D" id="3.10.129.10">
    <property type="entry name" value="Hotdog Thioesterase"/>
    <property type="match status" value="1"/>
</dbReference>
<name>A0A494WFL0_9SPHN</name>
<dbReference type="AlphaFoldDB" id="A0A494WFL0"/>
<evidence type="ECO:0000313" key="3">
    <source>
        <dbReference type="Proteomes" id="UP000279959"/>
    </source>
</evidence>
<dbReference type="RefSeq" id="WP_066700569.1">
    <property type="nucleotide sequence ID" value="NZ_AP018664.1"/>
</dbReference>
<accession>A0A494WFL0</accession>
<dbReference type="InterPro" id="IPR029069">
    <property type="entry name" value="HotDog_dom_sf"/>
</dbReference>
<dbReference type="SUPFAM" id="SSF54637">
    <property type="entry name" value="Thioesterase/thiol ester dehydrase-isomerase"/>
    <property type="match status" value="1"/>
</dbReference>
<proteinExistence type="predicted"/>
<organism evidence="2 3">
    <name type="scientific">Sphingobium amiense</name>
    <dbReference type="NCBI Taxonomy" id="135719"/>
    <lineage>
        <taxon>Bacteria</taxon>
        <taxon>Pseudomonadati</taxon>
        <taxon>Pseudomonadota</taxon>
        <taxon>Alphaproteobacteria</taxon>
        <taxon>Sphingomonadales</taxon>
        <taxon>Sphingomonadaceae</taxon>
        <taxon>Sphingobium</taxon>
    </lineage>
</organism>
<reference evidence="2 3" key="1">
    <citation type="submission" date="2018-05" db="EMBL/GenBank/DDBJ databases">
        <title>Complete Genome Sequence of the Nonylphenol-Degrading Bacterium Sphingobium amiense DSM 16289T.</title>
        <authorList>
            <person name="Ootsuka M."/>
            <person name="Nishizawa T."/>
            <person name="Ohta H."/>
        </authorList>
    </citation>
    <scope>NUCLEOTIDE SEQUENCE [LARGE SCALE GENOMIC DNA]</scope>
    <source>
        <strain evidence="2 3">DSM 16289</strain>
    </source>
</reference>